<comment type="caution">
    <text evidence="2">The sequence shown here is derived from an EMBL/GenBank/DDBJ whole genome shotgun (WGS) entry which is preliminary data.</text>
</comment>
<evidence type="ECO:0008006" key="4">
    <source>
        <dbReference type="Google" id="ProtNLM"/>
    </source>
</evidence>
<name>A0A6M0K1W2_9GAMM</name>
<evidence type="ECO:0000313" key="2">
    <source>
        <dbReference type="EMBL" id="NEV63321.1"/>
    </source>
</evidence>
<protein>
    <recommendedName>
        <fullName evidence="4">DUF2269 family protein</fullName>
    </recommendedName>
</protein>
<sequence>MLIHVDEATRKAAKTPHELAMINLIVFNLLVGAALLAGSMAQPDSVIGRFKWAAVAAPLLLSLLVIGLTWLRASRPGQRPWFVAAHWRLSAARYRLLLAAYVLSGALLSLGWLGGASEAEIAAQVRDLSPAMQEMQRHKLESQHLGEAVWARIGVVPLLIAVMVSIMLESGAIYQAGRGEIPDALARRFPPPSDLEPIEETAPY</sequence>
<dbReference type="RefSeq" id="WP_164453785.1">
    <property type="nucleotide sequence ID" value="NZ_JAAIJQ010000047.1"/>
</dbReference>
<keyword evidence="3" id="KW-1185">Reference proteome</keyword>
<keyword evidence="1" id="KW-0472">Membrane</keyword>
<feature type="transmembrane region" description="Helical" evidence="1">
    <location>
        <begin position="94"/>
        <end position="113"/>
    </location>
</feature>
<dbReference type="AlphaFoldDB" id="A0A6M0K1W2"/>
<gene>
    <name evidence="2" type="ORF">G3446_15745</name>
</gene>
<evidence type="ECO:0000256" key="1">
    <source>
        <dbReference type="SAM" id="Phobius"/>
    </source>
</evidence>
<reference evidence="2 3" key="1">
    <citation type="submission" date="2020-02" db="EMBL/GenBank/DDBJ databases">
        <title>Genome sequences of Thiorhodococcus mannitoliphagus and Thiorhodococcus minor, purple sulfur photosynthetic bacteria in the gammaproteobacterial family, Chromatiaceae.</title>
        <authorList>
            <person name="Aviles F.A."/>
            <person name="Meyer T.E."/>
            <person name="Kyndt J.A."/>
        </authorList>
    </citation>
    <scope>NUCLEOTIDE SEQUENCE [LARGE SCALE GENOMIC DNA]</scope>
    <source>
        <strain evidence="2 3">DSM 11518</strain>
    </source>
</reference>
<evidence type="ECO:0000313" key="3">
    <source>
        <dbReference type="Proteomes" id="UP000483379"/>
    </source>
</evidence>
<keyword evidence="1" id="KW-1133">Transmembrane helix</keyword>
<proteinExistence type="predicted"/>
<organism evidence="2 3">
    <name type="scientific">Thiorhodococcus minor</name>
    <dbReference type="NCBI Taxonomy" id="57489"/>
    <lineage>
        <taxon>Bacteria</taxon>
        <taxon>Pseudomonadati</taxon>
        <taxon>Pseudomonadota</taxon>
        <taxon>Gammaproteobacteria</taxon>
        <taxon>Chromatiales</taxon>
        <taxon>Chromatiaceae</taxon>
        <taxon>Thiorhodococcus</taxon>
    </lineage>
</organism>
<dbReference type="EMBL" id="JAAIJQ010000047">
    <property type="protein sequence ID" value="NEV63321.1"/>
    <property type="molecule type" value="Genomic_DNA"/>
</dbReference>
<accession>A0A6M0K1W2</accession>
<feature type="transmembrane region" description="Helical" evidence="1">
    <location>
        <begin position="149"/>
        <end position="168"/>
    </location>
</feature>
<feature type="transmembrane region" description="Helical" evidence="1">
    <location>
        <begin position="20"/>
        <end position="40"/>
    </location>
</feature>
<feature type="transmembrane region" description="Helical" evidence="1">
    <location>
        <begin position="52"/>
        <end position="73"/>
    </location>
</feature>
<dbReference type="Proteomes" id="UP000483379">
    <property type="component" value="Unassembled WGS sequence"/>
</dbReference>
<keyword evidence="1" id="KW-0812">Transmembrane</keyword>